<dbReference type="EMBL" id="BMIW01000017">
    <property type="protein sequence ID" value="GGG02773.1"/>
    <property type="molecule type" value="Genomic_DNA"/>
</dbReference>
<name>A0ABQ1VXQ2_9BACL</name>
<accession>A0ABQ1VXQ2</accession>
<dbReference type="Proteomes" id="UP000608420">
    <property type="component" value="Unassembled WGS sequence"/>
</dbReference>
<comment type="caution">
    <text evidence="1">The sequence shown here is derived from an EMBL/GenBank/DDBJ whole genome shotgun (WGS) entry which is preliminary data.</text>
</comment>
<evidence type="ECO:0000313" key="1">
    <source>
        <dbReference type="EMBL" id="GGG02773.1"/>
    </source>
</evidence>
<evidence type="ECO:0008006" key="3">
    <source>
        <dbReference type="Google" id="ProtNLM"/>
    </source>
</evidence>
<proteinExistence type="predicted"/>
<dbReference type="InterPro" id="IPR010310">
    <property type="entry name" value="T7SS_ESAT-6-like"/>
</dbReference>
<dbReference type="Pfam" id="PF06013">
    <property type="entry name" value="WXG100"/>
    <property type="match status" value="1"/>
</dbReference>
<dbReference type="InterPro" id="IPR036689">
    <property type="entry name" value="ESAT-6-like_sf"/>
</dbReference>
<sequence length="86" mass="9679">MDMSTVSEIKSKASRVTEIKGDINSESSRCYWQVNDSSSWWQGDAGKAFRAGYRELHTEIKSLTSKMTSLSSRLGRLSTQVQRADD</sequence>
<protein>
    <recommendedName>
        <fullName evidence="3">WXG100 family type VII secretion target</fullName>
    </recommendedName>
</protein>
<dbReference type="SUPFAM" id="SSF140453">
    <property type="entry name" value="EsxAB dimer-like"/>
    <property type="match status" value="1"/>
</dbReference>
<evidence type="ECO:0000313" key="2">
    <source>
        <dbReference type="Proteomes" id="UP000608420"/>
    </source>
</evidence>
<dbReference type="Gene3D" id="1.10.287.1060">
    <property type="entry name" value="ESAT-6-like"/>
    <property type="match status" value="1"/>
</dbReference>
<gene>
    <name evidence="1" type="ORF">GCM10010913_25640</name>
</gene>
<organism evidence="1 2">
    <name type="scientific">Paenibacillus aceti</name>
    <dbReference type="NCBI Taxonomy" id="1820010"/>
    <lineage>
        <taxon>Bacteria</taxon>
        <taxon>Bacillati</taxon>
        <taxon>Bacillota</taxon>
        <taxon>Bacilli</taxon>
        <taxon>Bacillales</taxon>
        <taxon>Paenibacillaceae</taxon>
        <taxon>Paenibacillus</taxon>
    </lineage>
</organism>
<keyword evidence="2" id="KW-1185">Reference proteome</keyword>
<reference evidence="2" key="1">
    <citation type="journal article" date="2019" name="Int. J. Syst. Evol. Microbiol.">
        <title>The Global Catalogue of Microorganisms (GCM) 10K type strain sequencing project: providing services to taxonomists for standard genome sequencing and annotation.</title>
        <authorList>
            <consortium name="The Broad Institute Genomics Platform"/>
            <consortium name="The Broad Institute Genome Sequencing Center for Infectious Disease"/>
            <person name="Wu L."/>
            <person name="Ma J."/>
        </authorList>
    </citation>
    <scope>NUCLEOTIDE SEQUENCE [LARGE SCALE GENOMIC DNA]</scope>
    <source>
        <strain evidence="2">CGMCC 1.15420</strain>
    </source>
</reference>